<evidence type="ECO:0000256" key="1">
    <source>
        <dbReference type="SAM" id="MobiDB-lite"/>
    </source>
</evidence>
<reference evidence="2" key="3">
    <citation type="submission" date="2015-04" db="UniProtKB">
        <authorList>
            <consortium name="EnsemblPlants"/>
        </authorList>
    </citation>
    <scope>IDENTIFICATION</scope>
</reference>
<dbReference type="HOGENOM" id="CLU_2708393_0_0_1"/>
<protein>
    <submittedName>
        <fullName evidence="2">Uncharacterized protein</fullName>
    </submittedName>
</protein>
<feature type="region of interest" description="Disordered" evidence="1">
    <location>
        <begin position="1"/>
        <end position="73"/>
    </location>
</feature>
<dbReference type="STRING" id="77586.A0A0D9VVS4"/>
<dbReference type="Proteomes" id="UP000032180">
    <property type="component" value="Chromosome 3"/>
</dbReference>
<dbReference type="AlphaFoldDB" id="A0A0D9VVS4"/>
<dbReference type="Gramene" id="LPERR03G19850.1">
    <property type="protein sequence ID" value="LPERR03G19850.1"/>
    <property type="gene ID" value="LPERR03G19850"/>
</dbReference>
<keyword evidence="3" id="KW-1185">Reference proteome</keyword>
<sequence>MPSENQSKESCYPKKDWQSYPHGDVSHSGFDLLRNDDREGNTKKMTKGGQNGESEVKPSCHQMDQNKVKEVTT</sequence>
<evidence type="ECO:0000313" key="3">
    <source>
        <dbReference type="Proteomes" id="UP000032180"/>
    </source>
</evidence>
<reference evidence="3" key="2">
    <citation type="submission" date="2013-12" db="EMBL/GenBank/DDBJ databases">
        <authorList>
            <person name="Yu Y."/>
            <person name="Lee S."/>
            <person name="de Baynast K."/>
            <person name="Wissotski M."/>
            <person name="Liu L."/>
            <person name="Talag J."/>
            <person name="Goicoechea J."/>
            <person name="Angelova A."/>
            <person name="Jetty R."/>
            <person name="Kudrna D."/>
            <person name="Golser W."/>
            <person name="Rivera L."/>
            <person name="Zhang J."/>
            <person name="Wing R."/>
        </authorList>
    </citation>
    <scope>NUCLEOTIDE SEQUENCE</scope>
</reference>
<evidence type="ECO:0000313" key="2">
    <source>
        <dbReference type="EnsemblPlants" id="LPERR03G19850.1"/>
    </source>
</evidence>
<organism evidence="2 3">
    <name type="scientific">Leersia perrieri</name>
    <dbReference type="NCBI Taxonomy" id="77586"/>
    <lineage>
        <taxon>Eukaryota</taxon>
        <taxon>Viridiplantae</taxon>
        <taxon>Streptophyta</taxon>
        <taxon>Embryophyta</taxon>
        <taxon>Tracheophyta</taxon>
        <taxon>Spermatophyta</taxon>
        <taxon>Magnoliopsida</taxon>
        <taxon>Liliopsida</taxon>
        <taxon>Poales</taxon>
        <taxon>Poaceae</taxon>
        <taxon>BOP clade</taxon>
        <taxon>Oryzoideae</taxon>
        <taxon>Oryzeae</taxon>
        <taxon>Oryzinae</taxon>
        <taxon>Leersia</taxon>
    </lineage>
</organism>
<dbReference type="EnsemblPlants" id="LPERR03G19850.1">
    <property type="protein sequence ID" value="LPERR03G19850.1"/>
    <property type="gene ID" value="LPERR03G19850"/>
</dbReference>
<feature type="compositionally biased region" description="Basic and acidic residues" evidence="1">
    <location>
        <begin position="54"/>
        <end position="73"/>
    </location>
</feature>
<accession>A0A0D9VVS4</accession>
<name>A0A0D9VVS4_9ORYZ</name>
<proteinExistence type="predicted"/>
<feature type="compositionally biased region" description="Basic and acidic residues" evidence="1">
    <location>
        <begin position="33"/>
        <end position="42"/>
    </location>
</feature>
<reference evidence="2 3" key="1">
    <citation type="submission" date="2012-08" db="EMBL/GenBank/DDBJ databases">
        <title>Oryza genome evolution.</title>
        <authorList>
            <person name="Wing R.A."/>
        </authorList>
    </citation>
    <scope>NUCLEOTIDE SEQUENCE</scope>
</reference>